<dbReference type="GeneID" id="55604605"/>
<dbReference type="KEGG" id="vg:55604605"/>
<evidence type="ECO:0000313" key="2">
    <source>
        <dbReference type="Proteomes" id="UP000226092"/>
    </source>
</evidence>
<name>A0A223LE39_9CAUD</name>
<accession>A0A223LE39</accession>
<protein>
    <submittedName>
        <fullName evidence="1">Uncharacterized protein</fullName>
    </submittedName>
</protein>
<keyword evidence="2" id="KW-1185">Reference proteome</keyword>
<reference evidence="1 2" key="1">
    <citation type="submission" date="2017-07" db="EMBL/GenBank/DDBJ databases">
        <title>In vitro design and evaluation of phage cocktails against multidrug-resistant Aeromonas salmonicida.</title>
        <authorList>
            <person name="Chen L."/>
            <person name="Yuan S."/>
            <person name="Ma Y."/>
        </authorList>
    </citation>
    <scope>NUCLEOTIDE SEQUENCE [LARGE SCALE GENOMIC DNA]</scope>
</reference>
<evidence type="ECO:0000313" key="1">
    <source>
        <dbReference type="EMBL" id="ASU00314.1"/>
    </source>
</evidence>
<dbReference type="Proteomes" id="UP000226092">
    <property type="component" value="Segment"/>
</dbReference>
<dbReference type="EMBL" id="MF448340">
    <property type="protein sequence ID" value="ASU00314.1"/>
    <property type="molecule type" value="Genomic_DNA"/>
</dbReference>
<dbReference type="RefSeq" id="YP_009834538.1">
    <property type="nucleotide sequence ID" value="NC_048673.1"/>
</dbReference>
<proteinExistence type="predicted"/>
<sequence length="80" mass="9115">MKIRFKDTDAQYEFVCMSDANSAIAEYMGMDTHDAISYEECGQTIIALVDVNGDPITVGEFDQWEAQVHQGEQQFFIIEE</sequence>
<organism evidence="1 2">
    <name type="scientific">Aeromonas phage AS-zj</name>
    <dbReference type="NCBI Taxonomy" id="2024208"/>
    <lineage>
        <taxon>Viruses</taxon>
        <taxon>Duplodnaviria</taxon>
        <taxon>Heunggongvirae</taxon>
        <taxon>Uroviricota</taxon>
        <taxon>Caudoviricetes</taxon>
        <taxon>Pantevenvirales</taxon>
        <taxon>Straboviridae</taxon>
        <taxon>Emmerichvirinae</taxon>
        <taxon>Ceceduovirus</taxon>
        <taxon>Ceceduovirus aszj</taxon>
    </lineage>
</organism>